<organism evidence="1 2">
    <name type="scientific">Bacteroides fragilis</name>
    <dbReference type="NCBI Taxonomy" id="817"/>
    <lineage>
        <taxon>Bacteria</taxon>
        <taxon>Pseudomonadati</taxon>
        <taxon>Bacteroidota</taxon>
        <taxon>Bacteroidia</taxon>
        <taxon>Bacteroidales</taxon>
        <taxon>Bacteroidaceae</taxon>
        <taxon>Bacteroides</taxon>
    </lineage>
</organism>
<name>A0A5M5PRX7_BACFG</name>
<protein>
    <submittedName>
        <fullName evidence="1">Uncharacterized protein</fullName>
    </submittedName>
</protein>
<evidence type="ECO:0000313" key="2">
    <source>
        <dbReference type="Proteomes" id="UP000479773"/>
    </source>
</evidence>
<sequence length="72" mass="8223">MKIYKAAAQADKHITAAPPVKNGRVELIIILRSKVLPLNIIDTEVFRKYPPLNKTNTLWFCYLNADNKTILI</sequence>
<evidence type="ECO:0000313" key="1">
    <source>
        <dbReference type="EMBL" id="KAA4756335.1"/>
    </source>
</evidence>
<proteinExistence type="predicted"/>
<gene>
    <name evidence="1" type="ORF">F3B44_00865</name>
</gene>
<dbReference type="AlphaFoldDB" id="A0A5M5PRX7"/>
<dbReference type="EMBL" id="VWEQ01000001">
    <property type="protein sequence ID" value="KAA4756335.1"/>
    <property type="molecule type" value="Genomic_DNA"/>
</dbReference>
<comment type="caution">
    <text evidence="1">The sequence shown here is derived from an EMBL/GenBank/DDBJ whole genome shotgun (WGS) entry which is preliminary data.</text>
</comment>
<accession>A0A5M5PRX7</accession>
<dbReference type="Proteomes" id="UP000479773">
    <property type="component" value="Unassembled WGS sequence"/>
</dbReference>
<reference evidence="1 2" key="1">
    <citation type="journal article" date="2019" name="Nat. Med.">
        <title>A library of human gut bacterial isolates paired with longitudinal multiomics data enables mechanistic microbiome research.</title>
        <authorList>
            <person name="Poyet M."/>
            <person name="Groussin M."/>
            <person name="Gibbons S.M."/>
            <person name="Avila-Pacheco J."/>
            <person name="Jiang X."/>
            <person name="Kearney S.M."/>
            <person name="Perrotta A.R."/>
            <person name="Berdy B."/>
            <person name="Zhao S."/>
            <person name="Lieberman T.D."/>
            <person name="Swanson P.K."/>
            <person name="Smith M."/>
            <person name="Roesemann S."/>
            <person name="Alexander J.E."/>
            <person name="Rich S.A."/>
            <person name="Livny J."/>
            <person name="Vlamakis H."/>
            <person name="Clish C."/>
            <person name="Bullock K."/>
            <person name="Deik A."/>
            <person name="Scott J."/>
            <person name="Pierce K.A."/>
            <person name="Xavier R.J."/>
            <person name="Alm E.J."/>
        </authorList>
    </citation>
    <scope>NUCLEOTIDE SEQUENCE [LARGE SCALE GENOMIC DNA]</scope>
    <source>
        <strain evidence="1 2">BIOML-A106</strain>
    </source>
</reference>